<sequence length="283" mass="30914">MVSSFPFRRLVRFENESGEVKYGEVASGDLKTLVGSTVEVYTGQVPWDPDFQKSGQKDVIHKVLAPLPRVPIFSCVGLNYKAHAAETKTNPPAYPILFNKPSSCLAGPADDIPIHKDAQFLDYEGELCIVIGQTCKDLSETDDALDYVLGYTVGNDVSSRYWQMPDRSGQQAGYSKSFDKFAPLGPVICSTAEIPSPGTLTLVTKVNGLERQRSSIEDLIFTVQDIVRFTARGHTLEPGTVIMTGTPSGVAAFMKPPAWLKDGDVVEITIDEIGTISNKMVFE</sequence>
<dbReference type="GO" id="GO:0018773">
    <property type="term" value="F:acetylpyruvate hydrolase activity"/>
    <property type="evidence" value="ECO:0007669"/>
    <property type="project" value="TreeGrafter"/>
</dbReference>
<dbReference type="Gene3D" id="3.90.850.10">
    <property type="entry name" value="Fumarylacetoacetase-like, C-terminal domain"/>
    <property type="match status" value="1"/>
</dbReference>
<dbReference type="GO" id="GO:0050163">
    <property type="term" value="F:oxaloacetate tautomerase activity"/>
    <property type="evidence" value="ECO:0007669"/>
    <property type="project" value="UniProtKB-ARBA"/>
</dbReference>
<dbReference type="GO" id="GO:0046872">
    <property type="term" value="F:metal ion binding"/>
    <property type="evidence" value="ECO:0007669"/>
    <property type="project" value="UniProtKB-KW"/>
</dbReference>
<evidence type="ECO:0000256" key="1">
    <source>
        <dbReference type="ARBA" id="ARBA00010211"/>
    </source>
</evidence>
<reference evidence="4 5" key="1">
    <citation type="submission" date="2015-01" db="EMBL/GenBank/DDBJ databases">
        <title>The Genome Sequence of Exophiala spinifera CBS89968.</title>
        <authorList>
            <consortium name="The Broad Institute Genomics Platform"/>
            <person name="Cuomo C."/>
            <person name="de Hoog S."/>
            <person name="Gorbushina A."/>
            <person name="Stielow B."/>
            <person name="Teixiera M."/>
            <person name="Abouelleil A."/>
            <person name="Chapman S.B."/>
            <person name="Priest M."/>
            <person name="Young S.K."/>
            <person name="Wortman J."/>
            <person name="Nusbaum C."/>
            <person name="Birren B."/>
        </authorList>
    </citation>
    <scope>NUCLEOTIDE SEQUENCE [LARGE SCALE GENOMIC DNA]</scope>
    <source>
        <strain evidence="4 5">CBS 89968</strain>
    </source>
</reference>
<feature type="domain" description="Fumarylacetoacetase-like C-terminal" evidence="3">
    <location>
        <begin position="75"/>
        <end position="280"/>
    </location>
</feature>
<dbReference type="VEuPathDB" id="FungiDB:PV08_08755"/>
<dbReference type="FunFam" id="3.90.850.10:FF:000002">
    <property type="entry name" value="2-hydroxyhepta-2,4-diene-1,7-dioate isomerase"/>
    <property type="match status" value="1"/>
</dbReference>
<evidence type="ECO:0000313" key="4">
    <source>
        <dbReference type="EMBL" id="KIW13567.1"/>
    </source>
</evidence>
<dbReference type="OrthoDB" id="4126083at2759"/>
<dbReference type="PANTHER" id="PTHR11820:SF7">
    <property type="entry name" value="ACYLPYRUVASE FAHD1, MITOCHONDRIAL"/>
    <property type="match status" value="1"/>
</dbReference>
<dbReference type="STRING" id="91928.A0A0D1ZL84"/>
<evidence type="ECO:0000259" key="3">
    <source>
        <dbReference type="Pfam" id="PF01557"/>
    </source>
</evidence>
<dbReference type="Proteomes" id="UP000053328">
    <property type="component" value="Unassembled WGS sequence"/>
</dbReference>
<comment type="similarity">
    <text evidence="1">Belongs to the FAH family.</text>
</comment>
<dbReference type="Pfam" id="PF01557">
    <property type="entry name" value="FAA_hydrolase"/>
    <property type="match status" value="1"/>
</dbReference>
<name>A0A0D1ZL84_9EURO</name>
<proteinExistence type="inferred from homology"/>
<dbReference type="EMBL" id="KN847497">
    <property type="protein sequence ID" value="KIW13567.1"/>
    <property type="molecule type" value="Genomic_DNA"/>
</dbReference>
<dbReference type="InterPro" id="IPR036663">
    <property type="entry name" value="Fumarylacetoacetase_C_sf"/>
</dbReference>
<accession>A0A0D1ZL84</accession>
<keyword evidence="5" id="KW-1185">Reference proteome</keyword>
<dbReference type="SUPFAM" id="SSF56529">
    <property type="entry name" value="FAH"/>
    <property type="match status" value="1"/>
</dbReference>
<protein>
    <recommendedName>
        <fullName evidence="3">Fumarylacetoacetase-like C-terminal domain-containing protein</fullName>
    </recommendedName>
</protein>
<gene>
    <name evidence="4" type="ORF">PV08_08755</name>
</gene>
<dbReference type="PANTHER" id="PTHR11820">
    <property type="entry name" value="ACYLPYRUVASE"/>
    <property type="match status" value="1"/>
</dbReference>
<organism evidence="4 5">
    <name type="scientific">Exophiala spinifera</name>
    <dbReference type="NCBI Taxonomy" id="91928"/>
    <lineage>
        <taxon>Eukaryota</taxon>
        <taxon>Fungi</taxon>
        <taxon>Dikarya</taxon>
        <taxon>Ascomycota</taxon>
        <taxon>Pezizomycotina</taxon>
        <taxon>Eurotiomycetes</taxon>
        <taxon>Chaetothyriomycetidae</taxon>
        <taxon>Chaetothyriales</taxon>
        <taxon>Herpotrichiellaceae</taxon>
        <taxon>Exophiala</taxon>
    </lineage>
</organism>
<dbReference type="AlphaFoldDB" id="A0A0D1ZL84"/>
<keyword evidence="2" id="KW-0479">Metal-binding</keyword>
<dbReference type="HOGENOM" id="CLU_028458_2_1_1"/>
<dbReference type="GeneID" id="27335838"/>
<dbReference type="RefSeq" id="XP_016233783.1">
    <property type="nucleotide sequence ID" value="XM_016383080.1"/>
</dbReference>
<evidence type="ECO:0000256" key="2">
    <source>
        <dbReference type="ARBA" id="ARBA00022723"/>
    </source>
</evidence>
<dbReference type="InterPro" id="IPR011234">
    <property type="entry name" value="Fumarylacetoacetase-like_C"/>
</dbReference>
<evidence type="ECO:0000313" key="5">
    <source>
        <dbReference type="Proteomes" id="UP000053328"/>
    </source>
</evidence>
<dbReference type="GO" id="GO:0006107">
    <property type="term" value="P:oxaloacetate metabolic process"/>
    <property type="evidence" value="ECO:0007669"/>
    <property type="project" value="UniProtKB-ARBA"/>
</dbReference>